<evidence type="ECO:0000313" key="3">
    <source>
        <dbReference type="Proteomes" id="UP001603013"/>
    </source>
</evidence>
<keyword evidence="3" id="KW-1185">Reference proteome</keyword>
<dbReference type="Proteomes" id="UP001603013">
    <property type="component" value="Unassembled WGS sequence"/>
</dbReference>
<dbReference type="Pfam" id="PF21837">
    <property type="entry name" value="DUF6896"/>
    <property type="match status" value="1"/>
</dbReference>
<gene>
    <name evidence="2" type="ORF">ACF05T_28490</name>
</gene>
<dbReference type="EMBL" id="JBIBSM010000018">
    <property type="protein sequence ID" value="MFF8279991.1"/>
    <property type="molecule type" value="Genomic_DNA"/>
</dbReference>
<proteinExistence type="predicted"/>
<reference evidence="2 3" key="1">
    <citation type="submission" date="2024-10" db="EMBL/GenBank/DDBJ databases">
        <title>The Natural Products Discovery Center: Release of the First 8490 Sequenced Strains for Exploring Actinobacteria Biosynthetic Diversity.</title>
        <authorList>
            <person name="Kalkreuter E."/>
            <person name="Kautsar S.A."/>
            <person name="Yang D."/>
            <person name="Bader C.D."/>
            <person name="Teijaro C.N."/>
            <person name="Fluegel L."/>
            <person name="Davis C.M."/>
            <person name="Simpson J.R."/>
            <person name="Lauterbach L."/>
            <person name="Steele A.D."/>
            <person name="Gui C."/>
            <person name="Meng S."/>
            <person name="Li G."/>
            <person name="Viehrig K."/>
            <person name="Ye F."/>
            <person name="Su P."/>
            <person name="Kiefer A.F."/>
            <person name="Nichols A."/>
            <person name="Cepeda A.J."/>
            <person name="Yan W."/>
            <person name="Fan B."/>
            <person name="Jiang Y."/>
            <person name="Adhikari A."/>
            <person name="Zheng C.-J."/>
            <person name="Schuster L."/>
            <person name="Cowan T.M."/>
            <person name="Smanski M.J."/>
            <person name="Chevrette M.G."/>
            <person name="De Carvalho L.P.S."/>
            <person name="Shen B."/>
        </authorList>
    </citation>
    <scope>NUCLEOTIDE SEQUENCE [LARGE SCALE GENOMIC DNA]</scope>
    <source>
        <strain evidence="2 3">NPDC015755</strain>
    </source>
</reference>
<accession>A0ABW6YJF2</accession>
<sequence>MSNASVEVAEYVKALARVQSEVLQNLPELGSSLASILRRVRAGQLPKDGELANGIEYSAHGNGCLFVSVDGHEVDVDFLANGTPVFDAWRIERFSLSRGVAPVSTAEELIRECRLMVSSGTLEEASEGWFAVKSEGVAAEQLIGRSQG</sequence>
<feature type="domain" description="DUF6896" evidence="1">
    <location>
        <begin position="10"/>
        <end position="130"/>
    </location>
</feature>
<protein>
    <submittedName>
        <fullName evidence="2">DUF6896 domain-containing protein</fullName>
    </submittedName>
</protein>
<dbReference type="RefSeq" id="WP_391936900.1">
    <property type="nucleotide sequence ID" value="NZ_JBIBSM010000018.1"/>
</dbReference>
<evidence type="ECO:0000259" key="1">
    <source>
        <dbReference type="Pfam" id="PF21837"/>
    </source>
</evidence>
<comment type="caution">
    <text evidence="2">The sequence shown here is derived from an EMBL/GenBank/DDBJ whole genome shotgun (WGS) entry which is preliminary data.</text>
</comment>
<name>A0ABW6YJF2_9ACTN</name>
<organism evidence="2 3">
    <name type="scientific">Streptomyces lateritius</name>
    <dbReference type="NCBI Taxonomy" id="67313"/>
    <lineage>
        <taxon>Bacteria</taxon>
        <taxon>Bacillati</taxon>
        <taxon>Actinomycetota</taxon>
        <taxon>Actinomycetes</taxon>
        <taxon>Kitasatosporales</taxon>
        <taxon>Streptomycetaceae</taxon>
        <taxon>Streptomyces</taxon>
    </lineage>
</organism>
<evidence type="ECO:0000313" key="2">
    <source>
        <dbReference type="EMBL" id="MFF8279991.1"/>
    </source>
</evidence>
<dbReference type="InterPro" id="IPR054191">
    <property type="entry name" value="DUF6896"/>
</dbReference>